<feature type="region of interest" description="Disordered" evidence="10">
    <location>
        <begin position="40"/>
        <end position="70"/>
    </location>
</feature>
<dbReference type="Pfam" id="PF05395">
    <property type="entry name" value="DARPP-32"/>
    <property type="match status" value="1"/>
</dbReference>
<dbReference type="PANTHER" id="PTHR15417:SF2">
    <property type="entry name" value="PROTEIN PHOSPHATASE 1 REGULATORY SUBUNIT 1B"/>
    <property type="match status" value="1"/>
</dbReference>
<feature type="compositionally biased region" description="Polar residues" evidence="10">
    <location>
        <begin position="139"/>
        <end position="157"/>
    </location>
</feature>
<sequence>MDPLLPLNAELSDPESDIDDERKKIQFSVPSTVPLQLDPRQVEMIRRRRPTPATLFRLTDPPSPDEDPQQWMLTDNGVLKSKLVAYQPPSLKVVQKMAQAHLACLPSMDQDDSDDEVDKDREMHQKTAERQVGVRGVQDVSTLSDNSAESHQQTNEK</sequence>
<dbReference type="GO" id="GO:0004864">
    <property type="term" value="F:protein phosphatase inhibitor activity"/>
    <property type="evidence" value="ECO:0007669"/>
    <property type="project" value="UniProtKB-KW"/>
</dbReference>
<dbReference type="Proteomes" id="UP000694523">
    <property type="component" value="Unplaced"/>
</dbReference>
<evidence type="ECO:0000256" key="8">
    <source>
        <dbReference type="ARBA" id="ARBA00029874"/>
    </source>
</evidence>
<feature type="region of interest" description="Disordered" evidence="10">
    <location>
        <begin position="1"/>
        <end position="20"/>
    </location>
</feature>
<evidence type="ECO:0000256" key="6">
    <source>
        <dbReference type="ARBA" id="ARBA00022553"/>
    </source>
</evidence>
<evidence type="ECO:0000256" key="9">
    <source>
        <dbReference type="ARBA" id="ARBA00030254"/>
    </source>
</evidence>
<comment type="function">
    <text evidence="1">Inhibitor of protein-phosphatase 1.</text>
</comment>
<evidence type="ECO:0000256" key="5">
    <source>
        <dbReference type="ARBA" id="ARBA00022490"/>
    </source>
</evidence>
<feature type="region of interest" description="Disordered" evidence="10">
    <location>
        <begin position="106"/>
        <end position="157"/>
    </location>
</feature>
<comment type="subcellular location">
    <subcellularLocation>
        <location evidence="2">Cytoplasm</location>
    </subcellularLocation>
</comment>
<evidence type="ECO:0000313" key="12">
    <source>
        <dbReference type="Proteomes" id="UP000694523"/>
    </source>
</evidence>
<evidence type="ECO:0000313" key="11">
    <source>
        <dbReference type="Ensembl" id="ENSNMLP00000022742.1"/>
    </source>
</evidence>
<evidence type="ECO:0000256" key="3">
    <source>
        <dbReference type="ARBA" id="ARBA00007775"/>
    </source>
</evidence>
<name>A0A8C6WPN0_9GOBI</name>
<evidence type="ECO:0000256" key="1">
    <source>
        <dbReference type="ARBA" id="ARBA00002900"/>
    </source>
</evidence>
<proteinExistence type="inferred from homology"/>
<evidence type="ECO:0000256" key="10">
    <source>
        <dbReference type="SAM" id="MobiDB-lite"/>
    </source>
</evidence>
<keyword evidence="12" id="KW-1185">Reference proteome</keyword>
<keyword evidence="5" id="KW-0963">Cytoplasm</keyword>
<feature type="compositionally biased region" description="Basic and acidic residues" evidence="10">
    <location>
        <begin position="118"/>
        <end position="129"/>
    </location>
</feature>
<evidence type="ECO:0000256" key="7">
    <source>
        <dbReference type="ARBA" id="ARBA00023272"/>
    </source>
</evidence>
<keyword evidence="7" id="KW-0650">Protein phosphatase inhibitor</keyword>
<dbReference type="AlphaFoldDB" id="A0A8C6WPN0"/>
<organism evidence="11 12">
    <name type="scientific">Neogobius melanostomus</name>
    <name type="common">round goby</name>
    <dbReference type="NCBI Taxonomy" id="47308"/>
    <lineage>
        <taxon>Eukaryota</taxon>
        <taxon>Metazoa</taxon>
        <taxon>Chordata</taxon>
        <taxon>Craniata</taxon>
        <taxon>Vertebrata</taxon>
        <taxon>Euteleostomi</taxon>
        <taxon>Actinopterygii</taxon>
        <taxon>Neopterygii</taxon>
        <taxon>Teleostei</taxon>
        <taxon>Neoteleostei</taxon>
        <taxon>Acanthomorphata</taxon>
        <taxon>Gobiaria</taxon>
        <taxon>Gobiiformes</taxon>
        <taxon>Gobioidei</taxon>
        <taxon>Gobiidae</taxon>
        <taxon>Benthophilinae</taxon>
        <taxon>Neogobiini</taxon>
        <taxon>Neogobius</taxon>
    </lineage>
</organism>
<dbReference type="Ensembl" id="ENSNMLT00000025470.1">
    <property type="protein sequence ID" value="ENSNMLP00000022742.1"/>
    <property type="gene ID" value="ENSNMLG00000014672.1"/>
</dbReference>
<reference evidence="11" key="2">
    <citation type="submission" date="2025-09" db="UniProtKB">
        <authorList>
            <consortium name="Ensembl"/>
        </authorList>
    </citation>
    <scope>IDENTIFICATION</scope>
</reference>
<dbReference type="GO" id="GO:0035556">
    <property type="term" value="P:intracellular signal transduction"/>
    <property type="evidence" value="ECO:0007669"/>
    <property type="project" value="TreeGrafter"/>
</dbReference>
<keyword evidence="6" id="KW-0597">Phosphoprotein</keyword>
<evidence type="ECO:0000256" key="2">
    <source>
        <dbReference type="ARBA" id="ARBA00004496"/>
    </source>
</evidence>
<accession>A0A8C6WPN0</accession>
<dbReference type="PANTHER" id="PTHR15417">
    <property type="entry name" value="PROTEIN PHOSPHATASE INHIBITOR AND DOPAMINE- AND CAMP-REGULATED NEURONAL PHOSPHOPROTEIN"/>
    <property type="match status" value="1"/>
</dbReference>
<protein>
    <recommendedName>
        <fullName evidence="4">Protein phosphatase 1 regulatory subunit 1B</fullName>
    </recommendedName>
    <alternativeName>
        <fullName evidence="8">DARPP-32</fullName>
    </alternativeName>
    <alternativeName>
        <fullName evidence="9">Dopamine- and cAMP-regulated neuronal phosphoprotein</fullName>
    </alternativeName>
</protein>
<comment type="similarity">
    <text evidence="3">Belongs to the protein phosphatase inhibitor 1 family.</text>
</comment>
<dbReference type="InterPro" id="IPR008466">
    <property type="entry name" value="PPP1R1A/B/C"/>
</dbReference>
<reference evidence="11" key="1">
    <citation type="submission" date="2025-08" db="UniProtKB">
        <authorList>
            <consortium name="Ensembl"/>
        </authorList>
    </citation>
    <scope>IDENTIFICATION</scope>
</reference>
<dbReference type="GO" id="GO:0005737">
    <property type="term" value="C:cytoplasm"/>
    <property type="evidence" value="ECO:0007669"/>
    <property type="project" value="UniProtKB-SubCell"/>
</dbReference>
<evidence type="ECO:0000256" key="4">
    <source>
        <dbReference type="ARBA" id="ARBA00020090"/>
    </source>
</evidence>